<evidence type="ECO:0000313" key="5">
    <source>
        <dbReference type="EMBL" id="QQQ41326.1"/>
    </source>
</evidence>
<sequence>MSLIFFYDTETTGLPAFSEPSDAPHQPHLVQVAASLVDATSRRVISSIDVLVKPDGWAIPEEVTQIHGITTEQAEQCGLDESLVTELVLDMWRLADVRIGHVESFDARIMRIALKRYATAEVADEWKAGPAQCTAKVAKAMMGMTRNPKLIDAHRHFLGREFDSAHTAHADMVACRDIHWAMADHENA</sequence>
<dbReference type="InterPro" id="IPR036397">
    <property type="entry name" value="RNaseH_sf"/>
</dbReference>
<reference evidence="5 6" key="1">
    <citation type="submission" date="2021-01" db="EMBL/GenBank/DDBJ databases">
        <title>Genome Characterization of a novel Stenotrophomonas isolate with high keratinase activity.</title>
        <authorList>
            <person name="Cao Z.-J."/>
        </authorList>
    </citation>
    <scope>NUCLEOTIDE SEQUENCE [LARGE SCALE GENOMIC DNA]</scope>
    <source>
        <strain evidence="5 6">DHHJ</strain>
    </source>
</reference>
<evidence type="ECO:0000313" key="6">
    <source>
        <dbReference type="Proteomes" id="UP000596095"/>
    </source>
</evidence>
<feature type="domain" description="Exonuclease" evidence="4">
    <location>
        <begin position="3"/>
        <end position="188"/>
    </location>
</feature>
<dbReference type="AlphaFoldDB" id="A0ABD7C021"/>
<name>A0ABD7C021_STEMA</name>
<dbReference type="SMART" id="SM00479">
    <property type="entry name" value="EXOIII"/>
    <property type="match status" value="1"/>
</dbReference>
<protein>
    <submittedName>
        <fullName evidence="5">3'-5' exonuclease</fullName>
    </submittedName>
</protein>
<dbReference type="SUPFAM" id="SSF53098">
    <property type="entry name" value="Ribonuclease H-like"/>
    <property type="match status" value="1"/>
</dbReference>
<dbReference type="PANTHER" id="PTHR30231">
    <property type="entry name" value="DNA POLYMERASE III SUBUNIT EPSILON"/>
    <property type="match status" value="1"/>
</dbReference>
<dbReference type="InterPro" id="IPR012337">
    <property type="entry name" value="RNaseH-like_sf"/>
</dbReference>
<dbReference type="CDD" id="cd06127">
    <property type="entry name" value="DEDDh"/>
    <property type="match status" value="1"/>
</dbReference>
<dbReference type="PANTHER" id="PTHR30231:SF4">
    <property type="entry name" value="PROTEIN NEN2"/>
    <property type="match status" value="1"/>
</dbReference>
<dbReference type="InterPro" id="IPR013520">
    <property type="entry name" value="Ribonucl_H"/>
</dbReference>
<evidence type="ECO:0000256" key="3">
    <source>
        <dbReference type="ARBA" id="ARBA00022839"/>
    </source>
</evidence>
<accession>A0ABD7C021</accession>
<dbReference type="Pfam" id="PF00929">
    <property type="entry name" value="RNase_T"/>
    <property type="match status" value="1"/>
</dbReference>
<dbReference type="GO" id="GO:0006259">
    <property type="term" value="P:DNA metabolic process"/>
    <property type="evidence" value="ECO:0007669"/>
    <property type="project" value="UniProtKB-ARBA"/>
</dbReference>
<dbReference type="Proteomes" id="UP000596095">
    <property type="component" value="Chromosome"/>
</dbReference>
<dbReference type="RefSeq" id="WP_201116996.1">
    <property type="nucleotide sequence ID" value="NZ_CP067993.1"/>
</dbReference>
<dbReference type="Gene3D" id="3.30.420.10">
    <property type="entry name" value="Ribonuclease H-like superfamily/Ribonuclease H"/>
    <property type="match status" value="1"/>
</dbReference>
<dbReference type="EMBL" id="CP067993">
    <property type="protein sequence ID" value="QQQ41326.1"/>
    <property type="molecule type" value="Genomic_DNA"/>
</dbReference>
<evidence type="ECO:0000256" key="2">
    <source>
        <dbReference type="ARBA" id="ARBA00022801"/>
    </source>
</evidence>
<organism evidence="5 6">
    <name type="scientific">Stenotrophomonas maltophilia</name>
    <name type="common">Pseudomonas maltophilia</name>
    <name type="synonym">Xanthomonas maltophilia</name>
    <dbReference type="NCBI Taxonomy" id="40324"/>
    <lineage>
        <taxon>Bacteria</taxon>
        <taxon>Pseudomonadati</taxon>
        <taxon>Pseudomonadota</taxon>
        <taxon>Gammaproteobacteria</taxon>
        <taxon>Lysobacterales</taxon>
        <taxon>Lysobacteraceae</taxon>
        <taxon>Stenotrophomonas</taxon>
        <taxon>Stenotrophomonas maltophilia group</taxon>
    </lineage>
</organism>
<evidence type="ECO:0000259" key="4">
    <source>
        <dbReference type="SMART" id="SM00479"/>
    </source>
</evidence>
<keyword evidence="2" id="KW-0378">Hydrolase</keyword>
<gene>
    <name evidence="5" type="ORF">JJL50_15395</name>
</gene>
<keyword evidence="3 5" id="KW-0269">Exonuclease</keyword>
<keyword evidence="1" id="KW-0540">Nuclease</keyword>
<evidence type="ECO:0000256" key="1">
    <source>
        <dbReference type="ARBA" id="ARBA00022722"/>
    </source>
</evidence>
<proteinExistence type="predicted"/>
<dbReference type="GO" id="GO:0004527">
    <property type="term" value="F:exonuclease activity"/>
    <property type="evidence" value="ECO:0007669"/>
    <property type="project" value="UniProtKB-KW"/>
</dbReference>